<reference evidence="1 2" key="1">
    <citation type="submission" date="2021-06" db="EMBL/GenBank/DDBJ databases">
        <title>Caerostris darwini draft genome.</title>
        <authorList>
            <person name="Kono N."/>
            <person name="Arakawa K."/>
        </authorList>
    </citation>
    <scope>NUCLEOTIDE SEQUENCE [LARGE SCALE GENOMIC DNA]</scope>
</reference>
<keyword evidence="2" id="KW-1185">Reference proteome</keyword>
<name>A0AAV4RBY1_9ARAC</name>
<dbReference type="AlphaFoldDB" id="A0AAV4RBY1"/>
<dbReference type="EMBL" id="BPLQ01005923">
    <property type="protein sequence ID" value="GIY18481.1"/>
    <property type="molecule type" value="Genomic_DNA"/>
</dbReference>
<evidence type="ECO:0000313" key="2">
    <source>
        <dbReference type="Proteomes" id="UP001054837"/>
    </source>
</evidence>
<dbReference type="Proteomes" id="UP001054837">
    <property type="component" value="Unassembled WGS sequence"/>
</dbReference>
<accession>A0AAV4RBY1</accession>
<gene>
    <name evidence="1" type="ORF">CDAR_263821</name>
</gene>
<comment type="caution">
    <text evidence="1">The sequence shown here is derived from an EMBL/GenBank/DDBJ whole genome shotgun (WGS) entry which is preliminary data.</text>
</comment>
<evidence type="ECO:0000313" key="1">
    <source>
        <dbReference type="EMBL" id="GIY18481.1"/>
    </source>
</evidence>
<protein>
    <submittedName>
        <fullName evidence="1">Uncharacterized protein</fullName>
    </submittedName>
</protein>
<sequence>MDTLQPISYWLRVYIDGSRTLVIVSKLEPEFIVSCSQLTLVGALVSVYDVKDKNSVDKVSHLLSRLTVSKHITHHPFADLLQIRRLKRALRASEDELGYKYPRGVFPSPE</sequence>
<proteinExistence type="predicted"/>
<organism evidence="1 2">
    <name type="scientific">Caerostris darwini</name>
    <dbReference type="NCBI Taxonomy" id="1538125"/>
    <lineage>
        <taxon>Eukaryota</taxon>
        <taxon>Metazoa</taxon>
        <taxon>Ecdysozoa</taxon>
        <taxon>Arthropoda</taxon>
        <taxon>Chelicerata</taxon>
        <taxon>Arachnida</taxon>
        <taxon>Araneae</taxon>
        <taxon>Araneomorphae</taxon>
        <taxon>Entelegynae</taxon>
        <taxon>Araneoidea</taxon>
        <taxon>Araneidae</taxon>
        <taxon>Caerostris</taxon>
    </lineage>
</organism>